<sequence length="373" mass="37438">MLAAATAWDLLATGLESFSRGYRSLLSRLHGEGWSGSAAEAMAGAVAPYAAWATTARAQAEDAGRRIRAAVAAYEAALGAMVPPSLVTANRTRLATLVETNIFGQNTTMIGVTEAAYQEMWAQDVAAMYQYAASSAAAATLTPFSDPPQTTSAAGQSAAVCAAVSSSTAGFTQSTLAQLTASAPQQLQALAGAGISSTSAPWQELESLLLKLFSDFNTFVGPINLADGLSRTYTSAGSYVSALLRSSAQSAGTAAAAAQGAAKAASTAAASASTPGAALLTTGSATSVGALSVPQSWAVTASAASSATQPNWLSEAAGEAGPSWHEVSDPNVWHGVPSTGVGSSPGSSLRPTVSNALRVAPRKFQIPRPAFGG</sequence>
<dbReference type="PANTHER" id="PTHR46766:SF1">
    <property type="entry name" value="GLUTAMINE-RICH PROTEIN 2"/>
    <property type="match status" value="1"/>
</dbReference>
<evidence type="ECO:0000313" key="6">
    <source>
        <dbReference type="Proteomes" id="UP000269998"/>
    </source>
</evidence>
<dbReference type="PANTHER" id="PTHR46766">
    <property type="entry name" value="GLUTAMINE-RICH PROTEIN 2"/>
    <property type="match status" value="1"/>
</dbReference>
<feature type="compositionally biased region" description="Low complexity" evidence="2">
    <location>
        <begin position="335"/>
        <end position="348"/>
    </location>
</feature>
<feature type="domain" description="PPE" evidence="3">
    <location>
        <begin position="1"/>
        <end position="142"/>
    </location>
</feature>
<reference evidence="6" key="1">
    <citation type="submission" date="2018-02" db="EMBL/GenBank/DDBJ databases">
        <authorList>
            <person name="Seth-Smith MB H."/>
            <person name="Seth-Smith H."/>
        </authorList>
    </citation>
    <scope>NUCLEOTIDE SEQUENCE [LARGE SCALE GENOMIC DNA]</scope>
</reference>
<dbReference type="InterPro" id="IPR022171">
    <property type="entry name" value="PPE_C"/>
</dbReference>
<dbReference type="AlphaFoldDB" id="A0A447GKY1"/>
<proteinExistence type="inferred from homology"/>
<evidence type="ECO:0000313" key="5">
    <source>
        <dbReference type="EMBL" id="VDM91045.1"/>
    </source>
</evidence>
<dbReference type="EMBL" id="LR130759">
    <property type="protein sequence ID" value="VDM91045.1"/>
    <property type="molecule type" value="Genomic_DNA"/>
</dbReference>
<accession>A0A447GKY1</accession>
<keyword evidence="6" id="KW-1185">Reference proteome</keyword>
<name>A0A447GKY1_9MYCO</name>
<dbReference type="InterPro" id="IPR000030">
    <property type="entry name" value="PPE_dom"/>
</dbReference>
<dbReference type="GO" id="GO:0052572">
    <property type="term" value="P:response to host immune response"/>
    <property type="evidence" value="ECO:0007669"/>
    <property type="project" value="TreeGrafter"/>
</dbReference>
<evidence type="ECO:0000259" key="3">
    <source>
        <dbReference type="Pfam" id="PF00823"/>
    </source>
</evidence>
<evidence type="ECO:0000256" key="2">
    <source>
        <dbReference type="SAM" id="MobiDB-lite"/>
    </source>
</evidence>
<dbReference type="Proteomes" id="UP000269998">
    <property type="component" value="Chromosome"/>
</dbReference>
<dbReference type="Gene3D" id="1.20.1260.20">
    <property type="entry name" value="PPE superfamily"/>
    <property type="match status" value="1"/>
</dbReference>
<dbReference type="KEGG" id="mbai:MB901379_04659"/>
<protein>
    <submittedName>
        <fullName evidence="5">Putative PPE family protein PPE29</fullName>
    </submittedName>
</protein>
<dbReference type="Pfam" id="PF12484">
    <property type="entry name" value="PPE-SVP"/>
    <property type="match status" value="1"/>
</dbReference>
<organism evidence="5 6">
    <name type="scientific">Mycobacterium basiliense</name>
    <dbReference type="NCBI Taxonomy" id="2094119"/>
    <lineage>
        <taxon>Bacteria</taxon>
        <taxon>Bacillati</taxon>
        <taxon>Actinomycetota</taxon>
        <taxon>Actinomycetes</taxon>
        <taxon>Mycobacteriales</taxon>
        <taxon>Mycobacteriaceae</taxon>
        <taxon>Mycobacterium</taxon>
    </lineage>
</organism>
<dbReference type="Pfam" id="PF00823">
    <property type="entry name" value="PPE"/>
    <property type="match status" value="1"/>
</dbReference>
<evidence type="ECO:0000259" key="4">
    <source>
        <dbReference type="Pfam" id="PF12484"/>
    </source>
</evidence>
<feature type="domain" description="PPE family C-terminal" evidence="4">
    <location>
        <begin position="282"/>
        <end position="369"/>
    </location>
</feature>
<comment type="similarity">
    <text evidence="1">Belongs to the mycobacterial PPE family.</text>
</comment>
<dbReference type="SUPFAM" id="SSF140459">
    <property type="entry name" value="PE/PPE dimer-like"/>
    <property type="match status" value="1"/>
</dbReference>
<evidence type="ECO:0000256" key="1">
    <source>
        <dbReference type="ARBA" id="ARBA00010652"/>
    </source>
</evidence>
<dbReference type="InterPro" id="IPR038332">
    <property type="entry name" value="PPE_sf"/>
</dbReference>
<gene>
    <name evidence="5" type="ORF">MB901379_04659</name>
</gene>
<feature type="region of interest" description="Disordered" evidence="2">
    <location>
        <begin position="314"/>
        <end position="352"/>
    </location>
</feature>